<dbReference type="PANTHER" id="PTHR10683">
    <property type="entry name" value="TRANSALDOLASE"/>
    <property type="match status" value="1"/>
</dbReference>
<feature type="non-terminal residue" evidence="2">
    <location>
        <position position="1"/>
    </location>
</feature>
<feature type="non-terminal residue" evidence="2">
    <location>
        <position position="254"/>
    </location>
</feature>
<accession>X1U5T0</accession>
<dbReference type="PROSITE" id="PS00958">
    <property type="entry name" value="TRANSALDOLASE_2"/>
    <property type="match status" value="1"/>
</dbReference>
<dbReference type="PANTHER" id="PTHR10683:SF40">
    <property type="entry name" value="FRUCTOSE-6-PHOSPHATE ALDOLASE 1-RELATED"/>
    <property type="match status" value="1"/>
</dbReference>
<dbReference type="GO" id="GO:0005975">
    <property type="term" value="P:carbohydrate metabolic process"/>
    <property type="evidence" value="ECO:0007669"/>
    <property type="project" value="InterPro"/>
</dbReference>
<dbReference type="AlphaFoldDB" id="X1U5T0"/>
<reference evidence="2" key="1">
    <citation type="journal article" date="2014" name="Front. Microbiol.">
        <title>High frequency of phylogenetically diverse reductive dehalogenase-homologous genes in deep subseafloor sedimentary metagenomes.</title>
        <authorList>
            <person name="Kawai M."/>
            <person name="Futagami T."/>
            <person name="Toyoda A."/>
            <person name="Takaki Y."/>
            <person name="Nishi S."/>
            <person name="Hori S."/>
            <person name="Arai W."/>
            <person name="Tsubouchi T."/>
            <person name="Morono Y."/>
            <person name="Uchiyama I."/>
            <person name="Ito T."/>
            <person name="Fujiyama A."/>
            <person name="Inagaki F."/>
            <person name="Takami H."/>
        </authorList>
    </citation>
    <scope>NUCLEOTIDE SEQUENCE</scope>
    <source>
        <strain evidence="2">Expedition CK06-06</strain>
    </source>
</reference>
<dbReference type="EMBL" id="BARW01028439">
    <property type="protein sequence ID" value="GAJ12918.1"/>
    <property type="molecule type" value="Genomic_DNA"/>
</dbReference>
<proteinExistence type="predicted"/>
<evidence type="ECO:0008006" key="3">
    <source>
        <dbReference type="Google" id="ProtNLM"/>
    </source>
</evidence>
<evidence type="ECO:0000256" key="1">
    <source>
        <dbReference type="ARBA" id="ARBA00023270"/>
    </source>
</evidence>
<comment type="caution">
    <text evidence="2">The sequence shown here is derived from an EMBL/GenBank/DDBJ whole genome shotgun (WGS) entry which is preliminary data.</text>
</comment>
<organism evidence="2">
    <name type="scientific">marine sediment metagenome</name>
    <dbReference type="NCBI Taxonomy" id="412755"/>
    <lineage>
        <taxon>unclassified sequences</taxon>
        <taxon>metagenomes</taxon>
        <taxon>ecological metagenomes</taxon>
    </lineage>
</organism>
<dbReference type="Gene3D" id="3.20.20.70">
    <property type="entry name" value="Aldolase class I"/>
    <property type="match status" value="1"/>
</dbReference>
<dbReference type="InterPro" id="IPR013785">
    <property type="entry name" value="Aldolase_TIM"/>
</dbReference>
<sequence length="254" mass="28804">PIFELSNGKLGHISGQVDPQQFRNETAMIEMAEELADLSPNVMIKIPGSTQGMPVFKHLASKGIATNGTAVFAVPQIMTVAKMVGEGRKIHLQESNNPRFGWRAVCTQMSGRLEDSSAFRGVINKQNLNINPLELRYASEAVIKKCVGLFVERDLPIKILQCSSRLHRKPNGEWFYPHIEMFAGGPLVYTIPPVVIGDVMFYYKDREIKPAWDREVPPEMIEKLSQVEYFRRSYDENGYDVEEFNEIPSLLENE</sequence>
<dbReference type="InterPro" id="IPR001585">
    <property type="entry name" value="TAL/FSA"/>
</dbReference>
<protein>
    <recommendedName>
        <fullName evidence="3">Transaldolase</fullName>
    </recommendedName>
</protein>
<evidence type="ECO:0000313" key="2">
    <source>
        <dbReference type="EMBL" id="GAJ12918.1"/>
    </source>
</evidence>
<name>X1U5T0_9ZZZZ</name>
<dbReference type="InterPro" id="IPR018225">
    <property type="entry name" value="Transaldolase_AS"/>
</dbReference>
<keyword evidence="1" id="KW-0704">Schiff base</keyword>
<dbReference type="SUPFAM" id="SSF51569">
    <property type="entry name" value="Aldolase"/>
    <property type="match status" value="1"/>
</dbReference>
<gene>
    <name evidence="2" type="ORF">S12H4_45910</name>
</gene>
<dbReference type="Pfam" id="PF00923">
    <property type="entry name" value="TAL_FSA"/>
    <property type="match status" value="1"/>
</dbReference>